<feature type="region of interest" description="Disordered" evidence="1">
    <location>
        <begin position="48"/>
        <end position="75"/>
    </location>
</feature>
<dbReference type="EMBL" id="CADEPM010000007">
    <property type="protein sequence ID" value="CAB3408879.1"/>
    <property type="molecule type" value="Genomic_DNA"/>
</dbReference>
<feature type="compositionally biased region" description="Basic and acidic residues" evidence="1">
    <location>
        <begin position="48"/>
        <end position="59"/>
    </location>
</feature>
<dbReference type="OrthoDB" id="5815644at2759"/>
<feature type="domain" description="F-box" evidence="2">
    <location>
        <begin position="129"/>
        <end position="177"/>
    </location>
</feature>
<dbReference type="SUPFAM" id="SSF81383">
    <property type="entry name" value="F-box domain"/>
    <property type="match status" value="1"/>
</dbReference>
<dbReference type="InterPro" id="IPR001810">
    <property type="entry name" value="F-box_dom"/>
</dbReference>
<dbReference type="Gene3D" id="1.20.1280.50">
    <property type="match status" value="1"/>
</dbReference>
<reference evidence="3 4" key="1">
    <citation type="submission" date="2020-04" db="EMBL/GenBank/DDBJ databases">
        <authorList>
            <person name="Laetsch R D."/>
            <person name="Stevens L."/>
            <person name="Kumar S."/>
            <person name="Blaxter L. M."/>
        </authorList>
    </citation>
    <scope>NUCLEOTIDE SEQUENCE [LARGE SCALE GENOMIC DNA]</scope>
</reference>
<organism evidence="3 4">
    <name type="scientific">Caenorhabditis bovis</name>
    <dbReference type="NCBI Taxonomy" id="2654633"/>
    <lineage>
        <taxon>Eukaryota</taxon>
        <taxon>Metazoa</taxon>
        <taxon>Ecdysozoa</taxon>
        <taxon>Nematoda</taxon>
        <taxon>Chromadorea</taxon>
        <taxon>Rhabditida</taxon>
        <taxon>Rhabditina</taxon>
        <taxon>Rhabditomorpha</taxon>
        <taxon>Rhabditoidea</taxon>
        <taxon>Rhabditidae</taxon>
        <taxon>Peloderinae</taxon>
        <taxon>Caenorhabditis</taxon>
    </lineage>
</organism>
<name>A0A8S1FB83_9PELO</name>
<proteinExistence type="predicted"/>
<sequence>MANQSNCSQLRFEHRGGSGAKKLARMASTVAFELNKATLKLRRSLHISDKRDSSKRADEPGPSSTQRSAKGENRCCQMSSSFSTSRGSMRNRQLCAELSSFALYPLFGALTTTHFSSPNLLFQTDRRSKLKILELNDSIFLKIMDFLDAQSMLAASQTCQRLRYLALRKDDEFFDRRDVTSHEIVISYNRIVKKTQARMLRKERSRYDTVFKGATISSLLCPFTRALTKITFESNVSVSDWIREILELHDKQKLVPLALSFTGGALTRGNQLGGADLRNISETEFIKIVGRLQPHLQEVQLATSRLFKTSTSPPRLLGLISMLTTFGVVYERPLMRFFFDEIVKIVSYWRNDVQSRSCDIYMRRPLDADIDSWNKLGTVDDYRIDPLTEEFLVSKVTIKHSFLVHIDLVFHFH</sequence>
<gene>
    <name evidence="3" type="ORF">CBOVIS_LOCUS10604</name>
</gene>
<keyword evidence="4" id="KW-1185">Reference proteome</keyword>
<dbReference type="AlphaFoldDB" id="A0A8S1FB83"/>
<comment type="caution">
    <text evidence="3">The sequence shown here is derived from an EMBL/GenBank/DDBJ whole genome shotgun (WGS) entry which is preliminary data.</text>
</comment>
<evidence type="ECO:0000313" key="4">
    <source>
        <dbReference type="Proteomes" id="UP000494206"/>
    </source>
</evidence>
<dbReference type="InterPro" id="IPR036047">
    <property type="entry name" value="F-box-like_dom_sf"/>
</dbReference>
<evidence type="ECO:0000256" key="1">
    <source>
        <dbReference type="SAM" id="MobiDB-lite"/>
    </source>
</evidence>
<dbReference type="CDD" id="cd09917">
    <property type="entry name" value="F-box_SF"/>
    <property type="match status" value="1"/>
</dbReference>
<dbReference type="SMART" id="SM00256">
    <property type="entry name" value="FBOX"/>
    <property type="match status" value="1"/>
</dbReference>
<dbReference type="Proteomes" id="UP000494206">
    <property type="component" value="Unassembled WGS sequence"/>
</dbReference>
<evidence type="ECO:0000259" key="2">
    <source>
        <dbReference type="PROSITE" id="PS50181"/>
    </source>
</evidence>
<protein>
    <recommendedName>
        <fullName evidence="2">F-box domain-containing protein</fullName>
    </recommendedName>
</protein>
<accession>A0A8S1FB83</accession>
<dbReference type="PROSITE" id="PS50181">
    <property type="entry name" value="FBOX"/>
    <property type="match status" value="1"/>
</dbReference>
<evidence type="ECO:0000313" key="3">
    <source>
        <dbReference type="EMBL" id="CAB3408879.1"/>
    </source>
</evidence>
<dbReference type="Pfam" id="PF00646">
    <property type="entry name" value="F-box"/>
    <property type="match status" value="1"/>
</dbReference>